<evidence type="ECO:0000256" key="3">
    <source>
        <dbReference type="SAM" id="SignalP"/>
    </source>
</evidence>
<dbReference type="CDD" id="cd02696">
    <property type="entry name" value="MurNAc-LAA"/>
    <property type="match status" value="2"/>
</dbReference>
<dbReference type="GO" id="GO:0009253">
    <property type="term" value="P:peptidoglycan catabolic process"/>
    <property type="evidence" value="ECO:0007669"/>
    <property type="project" value="InterPro"/>
</dbReference>
<dbReference type="Pfam" id="PF13205">
    <property type="entry name" value="Big_5"/>
    <property type="match status" value="1"/>
</dbReference>
<reference evidence="5" key="1">
    <citation type="submission" date="2020-02" db="EMBL/GenBank/DDBJ databases">
        <authorList>
            <person name="Fillo S."/>
            <person name="Giordani F."/>
            <person name="Tonon E."/>
            <person name="Drigo I."/>
            <person name="Anselmo A."/>
            <person name="Fortunato A."/>
            <person name="Bano L."/>
            <person name="Lista F."/>
        </authorList>
    </citation>
    <scope>NUCLEOTIDE SEQUENCE</scope>
    <source>
        <strain evidence="5">IZSVe-TV_9877_3_12</strain>
    </source>
</reference>
<dbReference type="Pfam" id="PF07532">
    <property type="entry name" value="Big_4"/>
    <property type="match status" value="2"/>
</dbReference>
<dbReference type="PANTHER" id="PTHR30404:SF0">
    <property type="entry name" value="N-ACETYLMURAMOYL-L-ALANINE AMIDASE AMIC"/>
    <property type="match status" value="1"/>
</dbReference>
<evidence type="ECO:0000313" key="5">
    <source>
        <dbReference type="EMBL" id="MCD3195438.1"/>
    </source>
</evidence>
<organism evidence="5 6">
    <name type="scientific">Clostridium botulinum C</name>
    <dbReference type="NCBI Taxonomy" id="36828"/>
    <lineage>
        <taxon>Bacteria</taxon>
        <taxon>Bacillati</taxon>
        <taxon>Bacillota</taxon>
        <taxon>Clostridia</taxon>
        <taxon>Eubacteriales</taxon>
        <taxon>Clostridiaceae</taxon>
        <taxon>Clostridium</taxon>
    </lineage>
</organism>
<accession>A0A9Q3VB75</accession>
<proteinExistence type="predicted"/>
<dbReference type="InterPro" id="IPR050695">
    <property type="entry name" value="N-acetylmuramoyl_amidase_3"/>
</dbReference>
<dbReference type="RefSeq" id="WP_039236155.1">
    <property type="nucleotide sequence ID" value="NZ_JAAMYB010000010.1"/>
</dbReference>
<dbReference type="GO" id="GO:0030288">
    <property type="term" value="C:outer membrane-bounded periplasmic space"/>
    <property type="evidence" value="ECO:0007669"/>
    <property type="project" value="TreeGrafter"/>
</dbReference>
<reference evidence="5" key="2">
    <citation type="journal article" date="2021" name="Microorganisms">
        <title>Extensive Genome Exploration of Clostridium botulinum Group III Field Strains.</title>
        <authorList>
            <person name="Fillo S."/>
            <person name="Giordani F."/>
            <person name="Tonon E."/>
            <person name="Drigo I."/>
            <person name="Anselmo A."/>
            <person name="Fortunato A."/>
            <person name="Lista F."/>
            <person name="Bano L."/>
        </authorList>
    </citation>
    <scope>NUCLEOTIDE SEQUENCE</scope>
    <source>
        <strain evidence="5">IZSVe-TV_9877_3_12</strain>
    </source>
</reference>
<evidence type="ECO:0000256" key="1">
    <source>
        <dbReference type="ARBA" id="ARBA00022729"/>
    </source>
</evidence>
<dbReference type="Gene3D" id="3.40.630.40">
    <property type="entry name" value="Zn-dependent exopeptidases"/>
    <property type="match status" value="2"/>
</dbReference>
<dbReference type="Proteomes" id="UP000813637">
    <property type="component" value="Unassembled WGS sequence"/>
</dbReference>
<keyword evidence="2" id="KW-0378">Hydrolase</keyword>
<name>A0A9Q3VB75_CLOBO</name>
<feature type="domain" description="MurNAc-LAA" evidence="4">
    <location>
        <begin position="277"/>
        <end position="387"/>
    </location>
</feature>
<dbReference type="InterPro" id="IPR011081">
    <property type="entry name" value="Big_4"/>
</dbReference>
<evidence type="ECO:0000256" key="2">
    <source>
        <dbReference type="ARBA" id="ARBA00022801"/>
    </source>
</evidence>
<dbReference type="SUPFAM" id="SSF53187">
    <property type="entry name" value="Zn-dependent exopeptidases"/>
    <property type="match status" value="2"/>
</dbReference>
<keyword evidence="1 3" id="KW-0732">Signal</keyword>
<dbReference type="Gene3D" id="2.60.40.1220">
    <property type="match status" value="1"/>
</dbReference>
<dbReference type="InterPro" id="IPR014755">
    <property type="entry name" value="Cu-Rt/internalin_Ig-like"/>
</dbReference>
<dbReference type="SMART" id="SM00646">
    <property type="entry name" value="Ami_3"/>
    <property type="match status" value="2"/>
</dbReference>
<dbReference type="PANTHER" id="PTHR30404">
    <property type="entry name" value="N-ACETYLMURAMOYL-L-ALANINE AMIDASE"/>
    <property type="match status" value="1"/>
</dbReference>
<evidence type="ECO:0000259" key="4">
    <source>
        <dbReference type="SMART" id="SM00646"/>
    </source>
</evidence>
<dbReference type="EMBL" id="JAAMYB010000010">
    <property type="protein sequence ID" value="MCD3195438.1"/>
    <property type="molecule type" value="Genomic_DNA"/>
</dbReference>
<evidence type="ECO:0000313" key="6">
    <source>
        <dbReference type="Proteomes" id="UP000813637"/>
    </source>
</evidence>
<dbReference type="AlphaFoldDB" id="A0A9Q3VB75"/>
<dbReference type="Pfam" id="PF01520">
    <property type="entry name" value="Amidase_3"/>
    <property type="match status" value="2"/>
</dbReference>
<feature type="signal peptide" evidence="3">
    <location>
        <begin position="1"/>
        <end position="27"/>
    </location>
</feature>
<feature type="domain" description="MurNAc-LAA" evidence="4">
    <location>
        <begin position="543"/>
        <end position="653"/>
    </location>
</feature>
<dbReference type="GO" id="GO:0008745">
    <property type="term" value="F:N-acetylmuramoyl-L-alanine amidase activity"/>
    <property type="evidence" value="ECO:0007669"/>
    <property type="project" value="InterPro"/>
</dbReference>
<gene>
    <name evidence="5" type="ORF">G8S53_09110</name>
</gene>
<feature type="chain" id="PRO_5040388135" evidence="3">
    <location>
        <begin position="28"/>
        <end position="658"/>
    </location>
</feature>
<dbReference type="InterPro" id="IPR002508">
    <property type="entry name" value="MurNAc-LAA_cat"/>
</dbReference>
<sequence length="658" mass="72837">MFNNKKILVLFLCMVSIAWGIPNKVFASTYKDMGKKSNIVLNKVWNIKFNKDIDATTINKKNIVVVDDKNNNVSINVKYKNSRQVEVSSINSYKPSSNYTMFINEDIKSTDGKKIKIPAKMEFLTEKKYIKMINDITQIVNQGSGYNFPESVEAIMSDGTVTKVPVRWNRKLADTSKAGTCSFEGKIEGYSRTIVLTLIVNPRVIPKRDFKVVIDPAGGSNIRTSSVGPTGTNEKDVNLAIALKLGDLLANKGIGVAYTRTEDKVSWDENDDDSARIKIANDSKADLFVSVNSNSYTIPISHGIETYYYKDDSLAKGLAEDVQNSIVNSTGGTDRGIKERDCGLLKGIEKPGIIVYPGFITNPKEEKLLNDSVYQDKIAKCIANSIEKNISNLNTKIKLVNNININVYQGDKYNLPCKVSAINTDNKDIQVPVTWNKSFIDTSKVGTVTLEGKVKGYNKSIIMTIVVSSRPTKKIKVAIDPGHGGYDSGAVGPNKICEKNVTLAVALKLGDVLQKKGIEVIYTRTSDKCPWPSNKGAELQMRCDIANDAKADYFVSIHCNSADTSAATGIETYYDRNRTNGIELAKNIQNQLIREFGYKNRGTKPCGFYVVKNTNMPSVLVELEFISNGNKEQILNSSTYQQRYADSIAKGIMDTIEN</sequence>
<dbReference type="InterPro" id="IPR032812">
    <property type="entry name" value="SbsA_Ig"/>
</dbReference>
<comment type="caution">
    <text evidence="5">The sequence shown here is derived from an EMBL/GenBank/DDBJ whole genome shotgun (WGS) entry which is preliminary data.</text>
</comment>
<protein>
    <submittedName>
        <fullName evidence="5">N-acetylmuramoyl-L-alanine amidase</fullName>
    </submittedName>
</protein>